<dbReference type="PANTHER" id="PTHR12394">
    <property type="entry name" value="ZYGIN"/>
    <property type="match status" value="1"/>
</dbReference>
<reference evidence="4 5" key="1">
    <citation type="journal article" date="2019" name="PLoS Pathog.">
        <title>Genome sequence of the bovine parasite Schistosoma bovis Tanzania.</title>
        <authorList>
            <person name="Oey H."/>
            <person name="Zakrzewski M."/>
            <person name="Gobert G."/>
            <person name="Gravermann K."/>
            <person name="Stoye J."/>
            <person name="Jones M."/>
            <person name="Mcmanus D."/>
            <person name="Krause L."/>
        </authorList>
    </citation>
    <scope>NUCLEOTIDE SEQUENCE [LARGE SCALE GENOMIC DNA]</scope>
    <source>
        <strain evidence="4 5">TAN1997</strain>
    </source>
</reference>
<evidence type="ECO:0000256" key="2">
    <source>
        <dbReference type="ARBA" id="ARBA00022553"/>
    </source>
</evidence>
<dbReference type="Pfam" id="PF07763">
    <property type="entry name" value="FEZ"/>
    <property type="match status" value="1"/>
</dbReference>
<dbReference type="Proteomes" id="UP000290809">
    <property type="component" value="Unassembled WGS sequence"/>
</dbReference>
<dbReference type="GO" id="GO:0005737">
    <property type="term" value="C:cytoplasm"/>
    <property type="evidence" value="ECO:0007669"/>
    <property type="project" value="TreeGrafter"/>
</dbReference>
<comment type="similarity">
    <text evidence="1">Belongs to the zygin family.</text>
</comment>
<accession>A0A430QPM1</accession>
<dbReference type="EMBL" id="QMKO01001490">
    <property type="protein sequence ID" value="RTG89650.1"/>
    <property type="molecule type" value="Genomic_DNA"/>
</dbReference>
<comment type="caution">
    <text evidence="4">The sequence shown here is derived from an EMBL/GenBank/DDBJ whole genome shotgun (WGS) entry which is preliminary data.</text>
</comment>
<protein>
    <recommendedName>
        <fullName evidence="6">Zygin</fullName>
    </recommendedName>
</protein>
<evidence type="ECO:0000313" key="4">
    <source>
        <dbReference type="EMBL" id="RTG89650.1"/>
    </source>
</evidence>
<dbReference type="GO" id="GO:0030424">
    <property type="term" value="C:axon"/>
    <property type="evidence" value="ECO:0007669"/>
    <property type="project" value="TreeGrafter"/>
</dbReference>
<evidence type="ECO:0000256" key="3">
    <source>
        <dbReference type="ARBA" id="ARBA00023054"/>
    </source>
</evidence>
<gene>
    <name evidence="4" type="ORF">DC041_0009557</name>
</gene>
<evidence type="ECO:0000313" key="5">
    <source>
        <dbReference type="Proteomes" id="UP000290809"/>
    </source>
</evidence>
<keyword evidence="5" id="KW-1185">Reference proteome</keyword>
<dbReference type="AlphaFoldDB" id="A0A430QPM1"/>
<dbReference type="STRING" id="6184.A0A430QPM1"/>
<sequence>MTNDLTTAFSEEIARCFTFDGVFKDSNDQVSFFSNNYLKFCSREFLGPLLDHYTFPPVHWFGTCLYGVVLEALDIKEQEQPIECYDLDIPEDEAISYAFDHHSLVTSQLPDSYDDIVQTADEIIKEIDILMNDNEDIPLSLCNMVQSEYKRPLVLENIGSDWLPEEAMQDLSLNELNALLEELESCVREYSAILVQELAYREELDFEQEQKDIFIARLNELHRRLERRRRLSIPPDNHIQLLSNSLLVKDYDEACTFGRNIVLDNMGSPSNSVHKEAPPFILRAQSAAQAAVAATSSATVAIKRHFRKLSTFSKDTSGTTNHQSDQCNLVHTVSISPNNKCDVNNLSEKDDHTIHCPTIMSARAIAIARLRKWAGRKSEGPSETENTGTFRAFLRRGRHQAEVPMNSFVRSREARSAVTSPTSSQFEFPSIPTTLTHSASGHLIGRSELSSDDLEYKMFMFTLIDHGAQSAAQAAVAATSSATVAIKRHFRKLSTFSKDTSGTTNHQSDQCNLVHTVSISPNNKCDVNNLSEKDDHTIHCPTIMSARAIAIARLRKWAGRKSEGPSETENTGTFRAFLRRGRHQAEVPMNSFVRSREARSAVTSPTSSQFEFPSIPTTLTHSASGHLIGRSELSSDDLEYKMFMFTLIDHGKNVLFSVTQYS</sequence>
<organism evidence="4 5">
    <name type="scientific">Schistosoma bovis</name>
    <name type="common">Blood fluke</name>
    <dbReference type="NCBI Taxonomy" id="6184"/>
    <lineage>
        <taxon>Eukaryota</taxon>
        <taxon>Metazoa</taxon>
        <taxon>Spiralia</taxon>
        <taxon>Lophotrochozoa</taxon>
        <taxon>Platyhelminthes</taxon>
        <taxon>Trematoda</taxon>
        <taxon>Digenea</taxon>
        <taxon>Strigeidida</taxon>
        <taxon>Schistosomatoidea</taxon>
        <taxon>Schistosomatidae</taxon>
        <taxon>Schistosoma</taxon>
    </lineage>
</organism>
<proteinExistence type="inferred from homology"/>
<keyword evidence="3" id="KW-0175">Coiled coil</keyword>
<keyword evidence="2" id="KW-0597">Phosphoprotein</keyword>
<dbReference type="PANTHER" id="PTHR12394:SF12">
    <property type="entry name" value="LD08195P"/>
    <property type="match status" value="1"/>
</dbReference>
<dbReference type="InterPro" id="IPR011680">
    <property type="entry name" value="FEZ"/>
</dbReference>
<evidence type="ECO:0008006" key="6">
    <source>
        <dbReference type="Google" id="ProtNLM"/>
    </source>
</evidence>
<evidence type="ECO:0000256" key="1">
    <source>
        <dbReference type="ARBA" id="ARBA00006788"/>
    </source>
</evidence>
<name>A0A430QPM1_SCHBO</name>